<reference evidence="1 2" key="1">
    <citation type="journal article" date="2024" name="G3 (Bethesda)">
        <title>Genome assembly of Hibiscus sabdariffa L. provides insights into metabolisms of medicinal natural products.</title>
        <authorList>
            <person name="Kim T."/>
        </authorList>
    </citation>
    <scope>NUCLEOTIDE SEQUENCE [LARGE SCALE GENOMIC DNA]</scope>
    <source>
        <strain evidence="1">TK-2024</strain>
        <tissue evidence="1">Old leaves</tissue>
    </source>
</reference>
<evidence type="ECO:0000313" key="1">
    <source>
        <dbReference type="EMBL" id="KAK9030310.1"/>
    </source>
</evidence>
<gene>
    <name evidence="1" type="ORF">V6N11_031738</name>
</gene>
<comment type="caution">
    <text evidence="1">The sequence shown here is derived from an EMBL/GenBank/DDBJ whole genome shotgun (WGS) entry which is preliminary data.</text>
</comment>
<name>A0ABR2SYJ8_9ROSI</name>
<accession>A0ABR2SYJ8</accession>
<proteinExistence type="predicted"/>
<evidence type="ECO:0000313" key="2">
    <source>
        <dbReference type="Proteomes" id="UP001396334"/>
    </source>
</evidence>
<dbReference type="EMBL" id="JBBPBN010000010">
    <property type="protein sequence ID" value="KAK9030310.1"/>
    <property type="molecule type" value="Genomic_DNA"/>
</dbReference>
<sequence>MTVVLRDGSIASIGVFVPWMPVRFFHCKLFGHHDKSCSKQVVHSVGDDSFKKKVAHAEGASRRNEEAVWVPKKVSMVHVQGKCSDERVNSVVGDVSVTDDNVKASLRTSGAGNDDSGQAVEHVARQPREATKAAARIFQDLKAKKQNKDGAKKHNKGSPMHVLFYKLKRIKFAFRKLNVEHFEGILDRVKVKARQLEDV</sequence>
<dbReference type="Proteomes" id="UP001396334">
    <property type="component" value="Unassembled WGS sequence"/>
</dbReference>
<keyword evidence="2" id="KW-1185">Reference proteome</keyword>
<protein>
    <recommendedName>
        <fullName evidence="3">Zinc knuckle CX2CX4HX4C domain-containing protein</fullName>
    </recommendedName>
</protein>
<organism evidence="1 2">
    <name type="scientific">Hibiscus sabdariffa</name>
    <name type="common">roselle</name>
    <dbReference type="NCBI Taxonomy" id="183260"/>
    <lineage>
        <taxon>Eukaryota</taxon>
        <taxon>Viridiplantae</taxon>
        <taxon>Streptophyta</taxon>
        <taxon>Embryophyta</taxon>
        <taxon>Tracheophyta</taxon>
        <taxon>Spermatophyta</taxon>
        <taxon>Magnoliopsida</taxon>
        <taxon>eudicotyledons</taxon>
        <taxon>Gunneridae</taxon>
        <taxon>Pentapetalae</taxon>
        <taxon>rosids</taxon>
        <taxon>malvids</taxon>
        <taxon>Malvales</taxon>
        <taxon>Malvaceae</taxon>
        <taxon>Malvoideae</taxon>
        <taxon>Hibiscus</taxon>
    </lineage>
</organism>
<evidence type="ECO:0008006" key="3">
    <source>
        <dbReference type="Google" id="ProtNLM"/>
    </source>
</evidence>